<dbReference type="EMBL" id="CAWYQH010000097">
    <property type="protein sequence ID" value="CAK8683507.1"/>
    <property type="molecule type" value="Genomic_DNA"/>
</dbReference>
<dbReference type="InterPro" id="IPR006797">
    <property type="entry name" value="PRELI/MSF1_dom"/>
</dbReference>
<dbReference type="PROSITE" id="PS50904">
    <property type="entry name" value="PRELI_MSF1"/>
    <property type="match status" value="1"/>
</dbReference>
<dbReference type="PANTHER" id="PTHR11158">
    <property type="entry name" value="MSF1/PX19 RELATED"/>
    <property type="match status" value="1"/>
</dbReference>
<feature type="domain" description="PRELI/MSF1" evidence="1">
    <location>
        <begin position="1"/>
        <end position="176"/>
    </location>
</feature>
<evidence type="ECO:0000313" key="2">
    <source>
        <dbReference type="EMBL" id="CAK8683507.1"/>
    </source>
</evidence>
<protein>
    <recommendedName>
        <fullName evidence="1">PRELI/MSF1 domain-containing protein</fullName>
    </recommendedName>
</protein>
<dbReference type="InterPro" id="IPR037365">
    <property type="entry name" value="Slowmo/Ups"/>
</dbReference>
<dbReference type="Pfam" id="PF04707">
    <property type="entry name" value="PRELI"/>
    <property type="match status" value="1"/>
</dbReference>
<keyword evidence="3" id="KW-1185">Reference proteome</keyword>
<comment type="caution">
    <text evidence="2">The sequence shown here is derived from an EMBL/GenBank/DDBJ whole genome shotgun (WGS) entry which is preliminary data.</text>
</comment>
<accession>A0ABP0FV94</accession>
<name>A0ABP0FV94_CLALP</name>
<dbReference type="Proteomes" id="UP001642483">
    <property type="component" value="Unassembled WGS sequence"/>
</dbReference>
<evidence type="ECO:0000259" key="1">
    <source>
        <dbReference type="PROSITE" id="PS50904"/>
    </source>
</evidence>
<proteinExistence type="predicted"/>
<evidence type="ECO:0000313" key="3">
    <source>
        <dbReference type="Proteomes" id="UP001642483"/>
    </source>
</evidence>
<gene>
    <name evidence="2" type="ORF">CVLEPA_LOCUS14575</name>
</gene>
<sequence length="230" mass="26466">MVWISSDKHVFSHSWEKVVEAALRKYPNPESPNVIGTDIIDRQIDKDGKLYSKRIISSIWSNAYTDFISKLIGLDVTKIVHAVEFSVVDPKQKVYQLTSQNYNFMDYIVVSEKLTYTPDKIDPSSTLLKQEWHVTCKNLSFTSYLENAMGTTMKTAAIRGRQGIEFVIAQVKEEVEKIASLDAVKEMQTIATNTLQEFSNIHQNMEDIGKNWEENLHEELNNFIKKNVQQ</sequence>
<organism evidence="2 3">
    <name type="scientific">Clavelina lepadiformis</name>
    <name type="common">Light-bulb sea squirt</name>
    <name type="synonym">Ascidia lepadiformis</name>
    <dbReference type="NCBI Taxonomy" id="159417"/>
    <lineage>
        <taxon>Eukaryota</taxon>
        <taxon>Metazoa</taxon>
        <taxon>Chordata</taxon>
        <taxon>Tunicata</taxon>
        <taxon>Ascidiacea</taxon>
        <taxon>Aplousobranchia</taxon>
        <taxon>Clavelinidae</taxon>
        <taxon>Clavelina</taxon>
    </lineage>
</organism>
<reference evidence="2 3" key="1">
    <citation type="submission" date="2024-02" db="EMBL/GenBank/DDBJ databases">
        <authorList>
            <person name="Daric V."/>
            <person name="Darras S."/>
        </authorList>
    </citation>
    <scope>NUCLEOTIDE SEQUENCE [LARGE SCALE GENOMIC DNA]</scope>
</reference>